<dbReference type="Gene3D" id="3.20.20.100">
    <property type="entry name" value="NADP-dependent oxidoreductase domain"/>
    <property type="match status" value="1"/>
</dbReference>
<protein>
    <submittedName>
        <fullName evidence="1">Cytidylyltransferase domain-containing protein</fullName>
    </submittedName>
</protein>
<dbReference type="EMBL" id="JBHTKH010000008">
    <property type="protein sequence ID" value="MFD1055291.1"/>
    <property type="molecule type" value="Genomic_DNA"/>
</dbReference>
<reference evidence="2" key="1">
    <citation type="journal article" date="2019" name="Int. J. Syst. Evol. Microbiol.">
        <title>The Global Catalogue of Microorganisms (GCM) 10K type strain sequencing project: providing services to taxonomists for standard genome sequencing and annotation.</title>
        <authorList>
            <consortium name="The Broad Institute Genomics Platform"/>
            <consortium name="The Broad Institute Genome Sequencing Center for Infectious Disease"/>
            <person name="Wu L."/>
            <person name="Ma J."/>
        </authorList>
    </citation>
    <scope>NUCLEOTIDE SEQUENCE [LARGE SCALE GENOMIC DNA]</scope>
    <source>
        <strain evidence="2">CCUG 57508</strain>
    </source>
</reference>
<keyword evidence="2" id="KW-1185">Reference proteome</keyword>
<dbReference type="RefSeq" id="WP_386053245.1">
    <property type="nucleotide sequence ID" value="NZ_JBHTKH010000008.1"/>
</dbReference>
<dbReference type="GO" id="GO:0016779">
    <property type="term" value="F:nucleotidyltransferase activity"/>
    <property type="evidence" value="ECO:0007669"/>
    <property type="project" value="UniProtKB-KW"/>
</dbReference>
<dbReference type="PANTHER" id="PTHR42866:SF1">
    <property type="entry name" value="SPORE COAT POLYSACCHARIDE BIOSYNTHESIS PROTEIN SPSF"/>
    <property type="match status" value="1"/>
</dbReference>
<dbReference type="InterPro" id="IPR003329">
    <property type="entry name" value="Cytidylyl_trans"/>
</dbReference>
<dbReference type="Pfam" id="PF02348">
    <property type="entry name" value="CTP_transf_3"/>
    <property type="match status" value="1"/>
</dbReference>
<keyword evidence="1" id="KW-0548">Nucleotidyltransferase</keyword>
<dbReference type="PANTHER" id="PTHR42866">
    <property type="entry name" value="3-DEOXY-MANNO-OCTULOSONATE CYTIDYLYLTRANSFERASE"/>
    <property type="match status" value="1"/>
</dbReference>
<comment type="caution">
    <text evidence="1">The sequence shown here is derived from an EMBL/GenBank/DDBJ whole genome shotgun (WGS) entry which is preliminary data.</text>
</comment>
<proteinExistence type="predicted"/>
<dbReference type="Gene3D" id="3.90.550.10">
    <property type="entry name" value="Spore Coat Polysaccharide Biosynthesis Protein SpsA, Chain A"/>
    <property type="match status" value="1"/>
</dbReference>
<evidence type="ECO:0000313" key="2">
    <source>
        <dbReference type="Proteomes" id="UP001597046"/>
    </source>
</evidence>
<dbReference type="InterPro" id="IPR029044">
    <property type="entry name" value="Nucleotide-diphossugar_trans"/>
</dbReference>
<dbReference type="InterPro" id="IPR036812">
    <property type="entry name" value="NAD(P)_OxRdtase_dom_sf"/>
</dbReference>
<evidence type="ECO:0000313" key="1">
    <source>
        <dbReference type="EMBL" id="MFD1055291.1"/>
    </source>
</evidence>
<dbReference type="SUPFAM" id="SSF53448">
    <property type="entry name" value="Nucleotide-diphospho-sugar transferases"/>
    <property type="match status" value="1"/>
</dbReference>
<dbReference type="SUPFAM" id="SSF51430">
    <property type="entry name" value="NAD(P)-linked oxidoreductase"/>
    <property type="match status" value="1"/>
</dbReference>
<name>A0ABW3MXJ1_9MICO</name>
<keyword evidence="1" id="KW-0808">Transferase</keyword>
<gene>
    <name evidence="1" type="ORF">ACFQ2V_13315</name>
</gene>
<sequence length="473" mass="50293">MEVSTVPRTRVVIQSRLNSSRLPGKAMLTVAGMPLIELVARRASRGGHEVVVATSEEQYDERIAGHLSSVGIPVVRGSLDDVLGRFVQATADLAPDDRVVRLTGDNPVADADLVDELLAALDGSDHTYGRVDIDRVPEGLGAEAFSVAALRDADAQATDAYDREHVTPWLRRTLGELLFVPQGCPGDIHAYRATVDTLGDYVRVSSLFDDVADPVGRPWLAFMEDLAARVDAAGERIPSTSSAAGRVSRVVLSARAFDDGRAGGDKPAERAERLRALIADAIERGVTHVDVGRGDGRSEELLRSCAEPALVKRFGLISRLSAPALENESSPDAYALAVEASAERSFANLGRRSVDALVFPDAVTASRGWARAQRYRDECVARSIGLVARSEDDLRWAVGTADVGYVEVRTGPDAAHDGLLGQLAERGTTLVVGTHAYDGSDAGSQTVPTWASAVLVTALEPAAFDDAVAAVNR</sequence>
<dbReference type="Proteomes" id="UP001597046">
    <property type="component" value="Unassembled WGS sequence"/>
</dbReference>
<accession>A0ABW3MXJ1</accession>
<organism evidence="1 2">
    <name type="scientific">Terrabacter terrigena</name>
    <dbReference type="NCBI Taxonomy" id="574718"/>
    <lineage>
        <taxon>Bacteria</taxon>
        <taxon>Bacillati</taxon>
        <taxon>Actinomycetota</taxon>
        <taxon>Actinomycetes</taxon>
        <taxon>Micrococcales</taxon>
        <taxon>Intrasporangiaceae</taxon>
        <taxon>Terrabacter</taxon>
    </lineage>
</organism>